<evidence type="ECO:0000313" key="3">
    <source>
        <dbReference type="Proteomes" id="UP000002385"/>
    </source>
</evidence>
<protein>
    <submittedName>
        <fullName evidence="2">Uncharacterized protein</fullName>
    </submittedName>
</protein>
<dbReference type="EMBL" id="CP001298">
    <property type="protein sequence ID" value="ACK84886.1"/>
    <property type="molecule type" value="Genomic_DNA"/>
</dbReference>
<dbReference type="AlphaFoldDB" id="B7KZV5"/>
<dbReference type="Proteomes" id="UP000002385">
    <property type="component" value="Chromosome"/>
</dbReference>
<evidence type="ECO:0000313" key="2">
    <source>
        <dbReference type="EMBL" id="ACK84886.1"/>
    </source>
</evidence>
<name>B7KZV5_METC4</name>
<accession>B7KZV5</accession>
<organism evidence="2 3">
    <name type="scientific">Methylorubrum extorquens (strain CM4 / NCIMB 13688)</name>
    <name type="common">Methylobacterium extorquens</name>
    <dbReference type="NCBI Taxonomy" id="440085"/>
    <lineage>
        <taxon>Bacteria</taxon>
        <taxon>Pseudomonadati</taxon>
        <taxon>Pseudomonadota</taxon>
        <taxon>Alphaproteobacteria</taxon>
        <taxon>Hyphomicrobiales</taxon>
        <taxon>Methylobacteriaceae</taxon>
        <taxon>Methylorubrum</taxon>
    </lineage>
</organism>
<reference evidence="3" key="1">
    <citation type="submission" date="2008-12" db="EMBL/GenBank/DDBJ databases">
        <title>Complete sequence of chromosome of Methylobacterium chloromethanicum CM4.</title>
        <authorList>
            <consortium name="US DOE Joint Genome Institute"/>
            <person name="Lucas S."/>
            <person name="Copeland A."/>
            <person name="Lapidus A."/>
            <person name="Glavina del Rio T."/>
            <person name="Dalin E."/>
            <person name="Tice H."/>
            <person name="Bruce D."/>
            <person name="Goodwin L."/>
            <person name="Pitluck S."/>
            <person name="Chertkov O."/>
            <person name="Brettin T."/>
            <person name="Detter J.C."/>
            <person name="Han C."/>
            <person name="Larimer F."/>
            <person name="Land M."/>
            <person name="Hauser L."/>
            <person name="Kyrpides N."/>
            <person name="Mikhailova N."/>
            <person name="Marx C."/>
            <person name="Richardson P."/>
        </authorList>
    </citation>
    <scope>NUCLEOTIDE SEQUENCE [LARGE SCALE GENOMIC DNA]</scope>
    <source>
        <strain evidence="3">CM4 / NCIMB 13688</strain>
    </source>
</reference>
<sequence>MPQHRQNRPVQYTEEALDRSTGELVTRPIGDWITVTELGELYGVSRIKVRAVLRQLDFLYVTGGQAHQRHRLTPWVVQAGYGKFIPAKKASRRYPFDVISPAGQQWIGERWAGAVAALADRASKPLLSEARGALDRFQQRLGRTPLNAQGQVLWLRHHFRDLTDTDIANVIGVTQQLVSRYTSLQRAQFEARRHALRAPLQDTVRVQLREEHDEGRWPPAEQGRLPTSTTPAETYPAAQLAA</sequence>
<dbReference type="KEGG" id="mch:Mchl_4087"/>
<reference evidence="2 3" key="2">
    <citation type="journal article" date="2012" name="J. Bacteriol.">
        <title>Complete genome sequences of six strains of the genus Methylobacterium.</title>
        <authorList>
            <person name="Marx C.J."/>
            <person name="Bringel F."/>
            <person name="Chistoserdova L."/>
            <person name="Moulin L."/>
            <person name="Farhan Ul Haque M."/>
            <person name="Fleischman D.E."/>
            <person name="Gruffaz C."/>
            <person name="Jourand P."/>
            <person name="Knief C."/>
            <person name="Lee M.C."/>
            <person name="Muller E.E."/>
            <person name="Nadalig T."/>
            <person name="Peyraud R."/>
            <person name="Roselli S."/>
            <person name="Russ L."/>
            <person name="Goodwin L.A."/>
            <person name="Ivanova N."/>
            <person name="Kyrpides N."/>
            <person name="Lajus A."/>
            <person name="Land M.L."/>
            <person name="Medigue C."/>
            <person name="Mikhailova N."/>
            <person name="Nolan M."/>
            <person name="Woyke T."/>
            <person name="Stolyar S."/>
            <person name="Vorholt J.A."/>
            <person name="Vuilleumier S."/>
        </authorList>
    </citation>
    <scope>NUCLEOTIDE SEQUENCE [LARGE SCALE GENOMIC DNA]</scope>
    <source>
        <strain evidence="3">CM4 / NCIMB 13688</strain>
    </source>
</reference>
<feature type="region of interest" description="Disordered" evidence="1">
    <location>
        <begin position="210"/>
        <end position="242"/>
    </location>
</feature>
<proteinExistence type="predicted"/>
<dbReference type="HOGENOM" id="CLU_1298562_0_0_5"/>
<gene>
    <name evidence="2" type="ordered locus">Mchl_4087</name>
</gene>
<evidence type="ECO:0000256" key="1">
    <source>
        <dbReference type="SAM" id="MobiDB-lite"/>
    </source>
</evidence>